<protein>
    <submittedName>
        <fullName evidence="2">Uncharacterized protein</fullName>
    </submittedName>
</protein>
<feature type="compositionally biased region" description="Basic and acidic residues" evidence="1">
    <location>
        <begin position="76"/>
        <end position="95"/>
    </location>
</feature>
<keyword evidence="3" id="KW-1185">Reference proteome</keyword>
<evidence type="ECO:0000256" key="1">
    <source>
        <dbReference type="SAM" id="MobiDB-lite"/>
    </source>
</evidence>
<dbReference type="RefSeq" id="WP_188335577.1">
    <property type="nucleotide sequence ID" value="NZ_CP061281.1"/>
</dbReference>
<gene>
    <name evidence="2" type="ORF">IAG42_03750</name>
</gene>
<organism evidence="2 3">
    <name type="scientific">Streptomyces xanthii</name>
    <dbReference type="NCBI Taxonomy" id="2768069"/>
    <lineage>
        <taxon>Bacteria</taxon>
        <taxon>Bacillati</taxon>
        <taxon>Actinomycetota</taxon>
        <taxon>Actinomycetes</taxon>
        <taxon>Kitasatosporales</taxon>
        <taxon>Streptomycetaceae</taxon>
        <taxon>Streptomyces</taxon>
    </lineage>
</organism>
<accession>A0A7H1B267</accession>
<evidence type="ECO:0000313" key="2">
    <source>
        <dbReference type="EMBL" id="QNS02822.1"/>
    </source>
</evidence>
<evidence type="ECO:0000313" key="3">
    <source>
        <dbReference type="Proteomes" id="UP000516428"/>
    </source>
</evidence>
<dbReference type="EMBL" id="CP061281">
    <property type="protein sequence ID" value="QNS02822.1"/>
    <property type="molecule type" value="Genomic_DNA"/>
</dbReference>
<feature type="region of interest" description="Disordered" evidence="1">
    <location>
        <begin position="1"/>
        <end position="95"/>
    </location>
</feature>
<dbReference type="AlphaFoldDB" id="A0A7H1B267"/>
<name>A0A7H1B267_9ACTN</name>
<sequence length="95" mass="10831">MVHHHKPNREVGGDPDRDSDHGRGLPRRPDSERLERRTERDRRAVGLPDGAPEPAAVQYEEAHAEIDRQAASGELRTGDTRRAERDAFPPSRYDR</sequence>
<dbReference type="KEGG" id="sxn:IAG42_03750"/>
<proteinExistence type="predicted"/>
<dbReference type="Proteomes" id="UP000516428">
    <property type="component" value="Chromosome"/>
</dbReference>
<reference evidence="2 3" key="1">
    <citation type="submission" date="2020-09" db="EMBL/GenBank/DDBJ databases">
        <title>A novel species.</title>
        <authorList>
            <person name="Gao J."/>
        </authorList>
    </citation>
    <scope>NUCLEOTIDE SEQUENCE [LARGE SCALE GENOMIC DNA]</scope>
    <source>
        <strain evidence="2 3">CRXT-Y-14</strain>
    </source>
</reference>
<feature type="compositionally biased region" description="Basic and acidic residues" evidence="1">
    <location>
        <begin position="8"/>
        <end position="44"/>
    </location>
</feature>